<evidence type="ECO:0008006" key="4">
    <source>
        <dbReference type="Google" id="ProtNLM"/>
    </source>
</evidence>
<dbReference type="Proteomes" id="UP000294829">
    <property type="component" value="Unassembled WGS sequence"/>
</dbReference>
<dbReference type="EMBL" id="SMYL01000012">
    <property type="protein sequence ID" value="TDK61952.1"/>
    <property type="molecule type" value="Genomic_DNA"/>
</dbReference>
<dbReference type="InterPro" id="IPR050445">
    <property type="entry name" value="Bact_polysacc_biosynth/exp"/>
</dbReference>
<dbReference type="GO" id="GO:0004713">
    <property type="term" value="F:protein tyrosine kinase activity"/>
    <property type="evidence" value="ECO:0007669"/>
    <property type="project" value="TreeGrafter"/>
</dbReference>
<organism evidence="2 3">
    <name type="scientific">Sapientia aquatica</name>
    <dbReference type="NCBI Taxonomy" id="1549640"/>
    <lineage>
        <taxon>Bacteria</taxon>
        <taxon>Pseudomonadati</taxon>
        <taxon>Pseudomonadota</taxon>
        <taxon>Betaproteobacteria</taxon>
        <taxon>Burkholderiales</taxon>
        <taxon>Oxalobacteraceae</taxon>
        <taxon>Sapientia</taxon>
    </lineage>
</organism>
<protein>
    <recommendedName>
        <fullName evidence="4">Capsule biosynthesis protein</fullName>
    </recommendedName>
</protein>
<keyword evidence="1" id="KW-0812">Transmembrane</keyword>
<comment type="caution">
    <text evidence="2">The sequence shown here is derived from an EMBL/GenBank/DDBJ whole genome shotgun (WGS) entry which is preliminary data.</text>
</comment>
<feature type="transmembrane region" description="Helical" evidence="1">
    <location>
        <begin position="298"/>
        <end position="319"/>
    </location>
</feature>
<dbReference type="AlphaFoldDB" id="A0A4R5VUU9"/>
<keyword evidence="1" id="KW-0472">Membrane</keyword>
<accession>A0A4R5VUU9</accession>
<evidence type="ECO:0000256" key="1">
    <source>
        <dbReference type="SAM" id="Phobius"/>
    </source>
</evidence>
<sequence>MQAPRPKQSSTGIGAILQSAGAGHGQEDSNDVESFILSRDALQQLSKQMPVQHAYADHHIDLFSRFAALDGDTSFEALYRYYLKRIEIDLDPVSGIPSLKVSAYSAEDAYQINEKLLRLAEEMVNKMSARARTETIGFAQAAVDEAQDKVKKTGAALSAFRQKKSLFDPEHQSTAQLAIITKIEESIITTKSQLEQFTTFAPSNPQVPSLKKQLASLQAEMKLQMDKVAGLSASLTTESPEYERLTLEKEFAAKQLQGAVASLEEARIEAARKQLYLERIVEPITPDMAMEPRRSRNIIATLLLGLVAWGVLSMLLASVREHQD</sequence>
<reference evidence="2 3" key="1">
    <citation type="submission" date="2019-03" db="EMBL/GenBank/DDBJ databases">
        <title>Sapientia aquatica gen. nov., sp. nov., isolated from a crater lake.</title>
        <authorList>
            <person name="Felfoldi T."/>
            <person name="Szabo A."/>
            <person name="Toth E."/>
            <person name="Schumann P."/>
            <person name="Keki Z."/>
            <person name="Marialigeti K."/>
            <person name="Mathe I."/>
        </authorList>
    </citation>
    <scope>NUCLEOTIDE SEQUENCE [LARGE SCALE GENOMIC DNA]</scope>
    <source>
        <strain evidence="2 3">SA-152</strain>
    </source>
</reference>
<evidence type="ECO:0000313" key="3">
    <source>
        <dbReference type="Proteomes" id="UP000294829"/>
    </source>
</evidence>
<keyword evidence="3" id="KW-1185">Reference proteome</keyword>
<dbReference type="PANTHER" id="PTHR32309:SF13">
    <property type="entry name" value="FERRIC ENTEROBACTIN TRANSPORT PROTEIN FEPE"/>
    <property type="match status" value="1"/>
</dbReference>
<dbReference type="RefSeq" id="WP_133330681.1">
    <property type="nucleotide sequence ID" value="NZ_SMYL01000012.1"/>
</dbReference>
<dbReference type="PANTHER" id="PTHR32309">
    <property type="entry name" value="TYROSINE-PROTEIN KINASE"/>
    <property type="match status" value="1"/>
</dbReference>
<dbReference type="GO" id="GO:0005886">
    <property type="term" value="C:plasma membrane"/>
    <property type="evidence" value="ECO:0007669"/>
    <property type="project" value="TreeGrafter"/>
</dbReference>
<name>A0A4R5VUU9_9BURK</name>
<dbReference type="OrthoDB" id="5497849at2"/>
<proteinExistence type="predicted"/>
<evidence type="ECO:0000313" key="2">
    <source>
        <dbReference type="EMBL" id="TDK61952.1"/>
    </source>
</evidence>
<keyword evidence="1" id="KW-1133">Transmembrane helix</keyword>
<gene>
    <name evidence="2" type="ORF">E2I14_16870</name>
</gene>